<feature type="transmembrane region" description="Helical" evidence="1">
    <location>
        <begin position="182"/>
        <end position="200"/>
    </location>
</feature>
<gene>
    <name evidence="3" type="ORF">B7H23_07230</name>
</gene>
<keyword evidence="1" id="KW-0472">Membrane</keyword>
<keyword evidence="4" id="KW-1185">Reference proteome</keyword>
<dbReference type="PANTHER" id="PTHR22911:SF76">
    <property type="entry name" value="EAMA DOMAIN-CONTAINING PROTEIN"/>
    <property type="match status" value="1"/>
</dbReference>
<feature type="transmembrane region" description="Helical" evidence="1">
    <location>
        <begin position="65"/>
        <end position="86"/>
    </location>
</feature>
<feature type="transmembrane region" description="Helical" evidence="1">
    <location>
        <begin position="242"/>
        <end position="263"/>
    </location>
</feature>
<keyword evidence="1" id="KW-0812">Transmembrane</keyword>
<evidence type="ECO:0000256" key="1">
    <source>
        <dbReference type="SAM" id="Phobius"/>
    </source>
</evidence>
<feature type="transmembrane region" description="Helical" evidence="1">
    <location>
        <begin position="151"/>
        <end position="170"/>
    </location>
</feature>
<feature type="transmembrane region" description="Helical" evidence="1">
    <location>
        <begin position="212"/>
        <end position="230"/>
    </location>
</feature>
<comment type="caution">
    <text evidence="3">The sequence shown here is derived from an EMBL/GenBank/DDBJ whole genome shotgun (WGS) entry which is preliminary data.</text>
</comment>
<dbReference type="PANTHER" id="PTHR22911">
    <property type="entry name" value="ACYL-MALONYL CONDENSING ENZYME-RELATED"/>
    <property type="match status" value="1"/>
</dbReference>
<evidence type="ECO:0000259" key="2">
    <source>
        <dbReference type="Pfam" id="PF00892"/>
    </source>
</evidence>
<feature type="transmembrane region" description="Helical" evidence="1">
    <location>
        <begin position="36"/>
        <end position="53"/>
    </location>
</feature>
<organism evidence="3 4">
    <name type="scientific">Notoacmeibacter marinus</name>
    <dbReference type="NCBI Taxonomy" id="1876515"/>
    <lineage>
        <taxon>Bacteria</taxon>
        <taxon>Pseudomonadati</taxon>
        <taxon>Pseudomonadota</taxon>
        <taxon>Alphaproteobacteria</taxon>
        <taxon>Hyphomicrobiales</taxon>
        <taxon>Notoacmeibacteraceae</taxon>
        <taxon>Notoacmeibacter</taxon>
    </lineage>
</organism>
<proteinExistence type="predicted"/>
<feature type="domain" description="EamA" evidence="2">
    <location>
        <begin position="152"/>
        <end position="283"/>
    </location>
</feature>
<feature type="transmembrane region" description="Helical" evidence="1">
    <location>
        <begin position="123"/>
        <end position="139"/>
    </location>
</feature>
<protein>
    <submittedName>
        <fullName evidence="3">EamA family transporter</fullName>
    </submittedName>
</protein>
<feature type="domain" description="EamA" evidence="2">
    <location>
        <begin position="6"/>
        <end position="138"/>
    </location>
</feature>
<dbReference type="AlphaFoldDB" id="A0A231V3E1"/>
<dbReference type="GO" id="GO:0016020">
    <property type="term" value="C:membrane"/>
    <property type="evidence" value="ECO:0007669"/>
    <property type="project" value="InterPro"/>
</dbReference>
<evidence type="ECO:0000313" key="4">
    <source>
        <dbReference type="Proteomes" id="UP000215405"/>
    </source>
</evidence>
<sequence>MIRSTLIGFLAVLLWASLALFTTLSGAVPPLLLNGFSFAVATLIGLVYGLSNAARRQTLKQTLRLPPVVLGAGIAGLFFFHALYFASLRLAPPVEANLLNYLWPLFIVLGSGLVAGRAPGWRQWIGALLGLIGTGLIVMKESGFQFETAYLPGYALALGAAFFWTSYSLAARRFAHVPTLAVTWYCLGTSVLSFILHALFETTVLPQNGLEWGAVLCLGLGPVGIAFFFWDEGMKRGDVSVLGAAAYAAPLLSTLLLIAFGQAELTLRIAIACLLITFGAALAASSLFGRDRKTEPAAQTPVP</sequence>
<dbReference type="EMBL" id="NBYO01000001">
    <property type="protein sequence ID" value="OXT02670.1"/>
    <property type="molecule type" value="Genomic_DNA"/>
</dbReference>
<name>A0A231V3E1_9HYPH</name>
<dbReference type="Proteomes" id="UP000215405">
    <property type="component" value="Unassembled WGS sequence"/>
</dbReference>
<keyword evidence="1" id="KW-1133">Transmembrane helix</keyword>
<feature type="transmembrane region" description="Helical" evidence="1">
    <location>
        <begin position="98"/>
        <end position="116"/>
    </location>
</feature>
<feature type="transmembrane region" description="Helical" evidence="1">
    <location>
        <begin position="269"/>
        <end position="289"/>
    </location>
</feature>
<reference evidence="4" key="1">
    <citation type="journal article" date="2017" name="Int. J. Syst. Evol. Microbiol.">
        <title>Notoacmeibacter marinus gen. nov., sp. nov., isolated from the gut of a limpet and proposal of Notoacmeibacteraceae fam. nov. in the order Rhizobiales of the class Alphaproteobacteria.</title>
        <authorList>
            <person name="Huang Z."/>
            <person name="Guo F."/>
            <person name="Lai Q."/>
        </authorList>
    </citation>
    <scope>NUCLEOTIDE SEQUENCE [LARGE SCALE GENOMIC DNA]</scope>
    <source>
        <strain evidence="4">XMTR2A4</strain>
    </source>
</reference>
<dbReference type="Pfam" id="PF00892">
    <property type="entry name" value="EamA"/>
    <property type="match status" value="2"/>
</dbReference>
<dbReference type="RefSeq" id="WP_094076621.1">
    <property type="nucleotide sequence ID" value="NZ_NBYO01000001.1"/>
</dbReference>
<dbReference type="SUPFAM" id="SSF103481">
    <property type="entry name" value="Multidrug resistance efflux transporter EmrE"/>
    <property type="match status" value="2"/>
</dbReference>
<dbReference type="InterPro" id="IPR037185">
    <property type="entry name" value="EmrE-like"/>
</dbReference>
<accession>A0A231V3E1</accession>
<evidence type="ECO:0000313" key="3">
    <source>
        <dbReference type="EMBL" id="OXT02670.1"/>
    </source>
</evidence>
<dbReference type="InterPro" id="IPR000620">
    <property type="entry name" value="EamA_dom"/>
</dbReference>